<dbReference type="Pfam" id="PF21983">
    <property type="entry name" value="NikA-like"/>
    <property type="match status" value="1"/>
</dbReference>
<proteinExistence type="predicted"/>
<organism evidence="1 2">
    <name type="scientific">Phocaeicola vulgatus str. 3975 RP4</name>
    <dbReference type="NCBI Taxonomy" id="1339352"/>
    <lineage>
        <taxon>Bacteria</taxon>
        <taxon>Pseudomonadati</taxon>
        <taxon>Bacteroidota</taxon>
        <taxon>Bacteroidia</taxon>
        <taxon>Bacteroidales</taxon>
        <taxon>Bacteroidaceae</taxon>
        <taxon>Phocaeicola</taxon>
    </lineage>
</organism>
<dbReference type="InterPro" id="IPR053842">
    <property type="entry name" value="NikA-like"/>
</dbReference>
<dbReference type="RefSeq" id="WP_008668163.1">
    <property type="nucleotide sequence ID" value="NZ_JNHM01000164.1"/>
</dbReference>
<evidence type="ECO:0000313" key="1">
    <source>
        <dbReference type="EMBL" id="KDS44304.1"/>
    </source>
</evidence>
<gene>
    <name evidence="1" type="ORF">M099_4248</name>
</gene>
<dbReference type="Proteomes" id="UP000027661">
    <property type="component" value="Unassembled WGS sequence"/>
</dbReference>
<accession>A0A069S3J6</accession>
<evidence type="ECO:0000313" key="2">
    <source>
        <dbReference type="Proteomes" id="UP000027661"/>
    </source>
</evidence>
<dbReference type="PATRIC" id="fig|1339352.3.peg.3978"/>
<reference evidence="1 2" key="1">
    <citation type="submission" date="2014-04" db="EMBL/GenBank/DDBJ databases">
        <authorList>
            <person name="Sears C."/>
            <person name="Carroll K."/>
            <person name="Sack B.R."/>
            <person name="Qadri F."/>
            <person name="Myers L.L."/>
            <person name="Chung G.-T."/>
            <person name="Escheverria P."/>
            <person name="Fraser C.M."/>
            <person name="Sadzewicz L."/>
            <person name="Shefchek K.A."/>
            <person name="Tallon L."/>
            <person name="Das S.P."/>
            <person name="Daugherty S."/>
            <person name="Mongodin E.F."/>
        </authorList>
    </citation>
    <scope>NUCLEOTIDE SEQUENCE [LARGE SCALE GENOMIC DNA]</scope>
    <source>
        <strain evidence="1 2">3975 RP4</strain>
    </source>
</reference>
<name>A0A069S3J6_PHOVU</name>
<dbReference type="AlphaFoldDB" id="A0A069S3J6"/>
<protein>
    <submittedName>
        <fullName evidence="1">Ribbon-helix-helix, copG family protein</fullName>
    </submittedName>
</protein>
<sequence length="102" mass="12072">MKELKTEAILLRLTKDEKDILIRRAEEYGKTVSSFIRNTCIYGKFSSKTDYQTVLELRKIGTNINQLVKYVHMLPVDENIAYSLKRIHEYMDELETIKMKLL</sequence>
<dbReference type="EMBL" id="JNHM01000164">
    <property type="protein sequence ID" value="KDS44304.1"/>
    <property type="molecule type" value="Genomic_DNA"/>
</dbReference>
<comment type="caution">
    <text evidence="1">The sequence shown here is derived from an EMBL/GenBank/DDBJ whole genome shotgun (WGS) entry which is preliminary data.</text>
</comment>